<evidence type="ECO:0000313" key="2">
    <source>
        <dbReference type="Proteomes" id="UP000199673"/>
    </source>
</evidence>
<accession>A0A1I7BN14</accession>
<dbReference type="EMBL" id="FPBF01000003">
    <property type="protein sequence ID" value="SFT88546.1"/>
    <property type="molecule type" value="Genomic_DNA"/>
</dbReference>
<sequence>MKSSLKPIVSLGFILSIVSCEVVPDEQDFSETLTEPQLTLIQLLPKAVPSDDQPNRVTEFQLDTFLGHRDIYYDSQGNELFNVYLDESLDTTSIVLYVYSDDLIIEKNIYPKFHTDYKLTVTLKYHYNPDGSLHQITRDGLNHFQYKYNDQGLVSEKILGPFTDQYEAYFFFYDENSRITRQIWGVSDQQESPIRDWHYIYDESGRLISKSIPVSSIDNLEPMFVYSYDDQDRMIEEVELYPEYGFSPYFKTVYSYSQSN</sequence>
<organism evidence="1 2">
    <name type="scientific">Algoriphagus locisalis</name>
    <dbReference type="NCBI Taxonomy" id="305507"/>
    <lineage>
        <taxon>Bacteria</taxon>
        <taxon>Pseudomonadati</taxon>
        <taxon>Bacteroidota</taxon>
        <taxon>Cytophagia</taxon>
        <taxon>Cytophagales</taxon>
        <taxon>Cyclobacteriaceae</taxon>
        <taxon>Algoriphagus</taxon>
    </lineage>
</organism>
<reference evidence="2" key="1">
    <citation type="submission" date="2016-10" db="EMBL/GenBank/DDBJ databases">
        <authorList>
            <person name="Varghese N."/>
            <person name="Submissions S."/>
        </authorList>
    </citation>
    <scope>NUCLEOTIDE SEQUENCE [LARGE SCALE GENOMIC DNA]</scope>
    <source>
        <strain evidence="2">DSM 23445</strain>
    </source>
</reference>
<name>A0A1I7BN14_9BACT</name>
<gene>
    <name evidence="1" type="ORF">SAMN04489724_2556</name>
</gene>
<keyword evidence="2" id="KW-1185">Reference proteome</keyword>
<dbReference type="STRING" id="305507.SAMN04489724_2556"/>
<dbReference type="PROSITE" id="PS51257">
    <property type="entry name" value="PROKAR_LIPOPROTEIN"/>
    <property type="match status" value="1"/>
</dbReference>
<dbReference type="Gene3D" id="2.180.10.10">
    <property type="entry name" value="RHS repeat-associated core"/>
    <property type="match status" value="1"/>
</dbReference>
<dbReference type="AlphaFoldDB" id="A0A1I7BN14"/>
<protein>
    <recommendedName>
        <fullName evidence="3">YD repeat-containing protein</fullName>
    </recommendedName>
</protein>
<evidence type="ECO:0008006" key="3">
    <source>
        <dbReference type="Google" id="ProtNLM"/>
    </source>
</evidence>
<dbReference type="OrthoDB" id="823813at2"/>
<proteinExistence type="predicted"/>
<dbReference type="Proteomes" id="UP000199673">
    <property type="component" value="Unassembled WGS sequence"/>
</dbReference>
<dbReference type="RefSeq" id="WP_091693583.1">
    <property type="nucleotide sequence ID" value="NZ_FPBF01000003.1"/>
</dbReference>
<evidence type="ECO:0000313" key="1">
    <source>
        <dbReference type="EMBL" id="SFT88546.1"/>
    </source>
</evidence>